<sequence length="153" mass="16680">MADTNAALEYFAARQCPEQWKGFLNATAAELASHFGPDELRLVMHGIGSRFAAEIELPDSNTVPAMEAAMSAVWQKLNWGWVELGEEAGSLQLVHHCSPLMAAFGAEALNWTPAFLEGAYQQWFVQLGASDVLRVRQVSPAEPQAGIVFSFGK</sequence>
<evidence type="ECO:0000313" key="2">
    <source>
        <dbReference type="Proteomes" id="UP000325161"/>
    </source>
</evidence>
<dbReference type="EMBL" id="CP043046">
    <property type="protein sequence ID" value="QEI07403.1"/>
    <property type="molecule type" value="Genomic_DNA"/>
</dbReference>
<dbReference type="GO" id="GO:0030244">
    <property type="term" value="P:cellulose biosynthetic process"/>
    <property type="evidence" value="ECO:0007669"/>
    <property type="project" value="InterPro"/>
</dbReference>
<accession>A0A5C0B122</accession>
<gene>
    <name evidence="1" type="ORF">FXN63_17305</name>
</gene>
<organism evidence="1 2">
    <name type="scientific">Pigmentiphaga aceris</name>
    <dbReference type="NCBI Taxonomy" id="1940612"/>
    <lineage>
        <taxon>Bacteria</taxon>
        <taxon>Pseudomonadati</taxon>
        <taxon>Pseudomonadota</taxon>
        <taxon>Betaproteobacteria</taxon>
        <taxon>Burkholderiales</taxon>
        <taxon>Alcaligenaceae</taxon>
        <taxon>Pigmentiphaga</taxon>
    </lineage>
</organism>
<dbReference type="AlphaFoldDB" id="A0A5C0B122"/>
<dbReference type="KEGG" id="pacr:FXN63_17305"/>
<dbReference type="Pfam" id="PF03500">
    <property type="entry name" value="Cellsynth_D"/>
    <property type="match status" value="1"/>
</dbReference>
<dbReference type="Gene3D" id="3.30.70.2590">
    <property type="match status" value="1"/>
</dbReference>
<dbReference type="OrthoDB" id="8963422at2"/>
<dbReference type="InterPro" id="IPR022798">
    <property type="entry name" value="BcsD_bac"/>
</dbReference>
<keyword evidence="2" id="KW-1185">Reference proteome</keyword>
<reference evidence="1 2" key="1">
    <citation type="submission" date="2019-08" db="EMBL/GenBank/DDBJ databases">
        <title>Amphibian skin-associated Pigmentiphaga: genome sequence and occurrence across geography and hosts.</title>
        <authorList>
            <person name="Bletz M.C."/>
            <person name="Bunk B."/>
            <person name="Sproeer C."/>
            <person name="Biwer P."/>
            <person name="Reiter S."/>
            <person name="Rabemananjara F.C.E."/>
            <person name="Schulz S."/>
            <person name="Overmann J."/>
            <person name="Vences M."/>
        </authorList>
    </citation>
    <scope>NUCLEOTIDE SEQUENCE [LARGE SCALE GENOMIC DNA]</scope>
    <source>
        <strain evidence="1 2">Mada1488</strain>
    </source>
</reference>
<evidence type="ECO:0000313" key="1">
    <source>
        <dbReference type="EMBL" id="QEI07403.1"/>
    </source>
</evidence>
<dbReference type="Proteomes" id="UP000325161">
    <property type="component" value="Chromosome"/>
</dbReference>
<name>A0A5C0B122_9BURK</name>
<proteinExistence type="predicted"/>
<dbReference type="InterPro" id="IPR038470">
    <property type="entry name" value="Cellsynth_D_sf"/>
</dbReference>
<protein>
    <submittedName>
        <fullName evidence="1">Cellulose synthase</fullName>
    </submittedName>
</protein>
<dbReference type="RefSeq" id="WP_148816450.1">
    <property type="nucleotide sequence ID" value="NZ_CP043046.1"/>
</dbReference>